<evidence type="ECO:0000259" key="4">
    <source>
        <dbReference type="Pfam" id="PF13458"/>
    </source>
</evidence>
<reference evidence="7" key="2">
    <citation type="submission" date="2013-08" db="PDB data bank">
        <title>Crystal structure of extracellular ligand-binding receptor from Verminephrobacter eiseniae ef01-2.</title>
        <authorList>
            <person name="Wu R."/>
            <person name="Endres M."/>
            <person name="Joachimiak A."/>
            <person name="Midwest Center for Structural Genomics."/>
        </authorList>
    </citation>
    <scope>X-RAY CRYSTALLOGRAPHY (1.76 ANGSTROMS) OF 26-379</scope>
</reference>
<dbReference type="EvolutionaryTrace" id="A1WL96"/>
<protein>
    <submittedName>
        <fullName evidence="5">Extracellular ligand-binding receptor</fullName>
    </submittedName>
</protein>
<keyword evidence="7" id="KW-0002">3D-structure</keyword>
<name>A1WL96_VEREI</name>
<evidence type="ECO:0000313" key="5">
    <source>
        <dbReference type="EMBL" id="ABM58403.1"/>
    </source>
</evidence>
<feature type="signal peptide" evidence="3">
    <location>
        <begin position="1"/>
        <end position="23"/>
    </location>
</feature>
<evidence type="ECO:0000313" key="6">
    <source>
        <dbReference type="Proteomes" id="UP000000374"/>
    </source>
</evidence>
<keyword evidence="5" id="KW-0675">Receptor</keyword>
<dbReference type="InterPro" id="IPR028082">
    <property type="entry name" value="Peripla_BP_I"/>
</dbReference>
<dbReference type="STRING" id="391735.Veis_2660"/>
<feature type="domain" description="Leucine-binding protein" evidence="4">
    <location>
        <begin position="27"/>
        <end position="369"/>
    </location>
</feature>
<dbReference type="SMR" id="A1WL96"/>
<dbReference type="SUPFAM" id="SSF53822">
    <property type="entry name" value="Periplasmic binding protein-like I"/>
    <property type="match status" value="1"/>
</dbReference>
<dbReference type="eggNOG" id="COG0683">
    <property type="taxonomic scope" value="Bacteria"/>
</dbReference>
<dbReference type="PDBsum" id="4M88"/>
<evidence type="ECO:0000256" key="3">
    <source>
        <dbReference type="SAM" id="SignalP"/>
    </source>
</evidence>
<sequence length="379" mass="39687">MRPIRLLCRAVLLLVVLSVGSMASSQIVLGQIGPFTGPLAADAAGLNQGIKAYLAQANKAGGIRGQKLTLFEADDRFSGEGFAEQFPKAMEKKPLALISPMGSAAIKRMLDDKLLDTAPVVVVNGVPGAESLRTPGHPKFFHVRAGDKQEIEEIVSHAQMLGMSKLATLYQDLPTGTSGMAVVQEAVKTVPGGKIELNGVKSGPDAAALAAAARQIAALGAQGVLVIGPPPFIVAGIAALRKADVTQPLFVLSYVSAAQIVKVVGVAGARGVGIVQAFPDPNDKMLPVQREFQAAMKEAFPQMQEYTEFQLEGYLSARTVGEALKHPKNTGLSAANLAATLSTMGEIDIGGFHLDFSKGNAGSRYVNIGVIGRDGQVYY</sequence>
<dbReference type="KEGG" id="vei:Veis_2660"/>
<dbReference type="CDD" id="cd06326">
    <property type="entry name" value="PBP1_ABC_ligand_binding-like"/>
    <property type="match status" value="1"/>
</dbReference>
<proteinExistence type="evidence at protein level"/>
<evidence type="ECO:0000256" key="2">
    <source>
        <dbReference type="ARBA" id="ARBA00022729"/>
    </source>
</evidence>
<dbReference type="HOGENOM" id="CLU_027128_7_2_4"/>
<dbReference type="EMBL" id="CP000542">
    <property type="protein sequence ID" value="ABM58403.1"/>
    <property type="molecule type" value="Genomic_DNA"/>
</dbReference>
<dbReference type="InterPro" id="IPR028081">
    <property type="entry name" value="Leu-bd"/>
</dbReference>
<keyword evidence="6" id="KW-1185">Reference proteome</keyword>
<dbReference type="OrthoDB" id="8877358at2"/>
<keyword evidence="2 3" id="KW-0732">Signal</keyword>
<dbReference type="PDB" id="4M88">
    <property type="method" value="X-ray"/>
    <property type="resolution" value="1.76 A"/>
    <property type="chains" value="A=26-379"/>
</dbReference>
<dbReference type="AlphaFoldDB" id="A1WL96"/>
<dbReference type="Gene3D" id="3.40.50.2300">
    <property type="match status" value="2"/>
</dbReference>
<evidence type="ECO:0007829" key="7">
    <source>
        <dbReference type="PDB" id="4M88"/>
    </source>
</evidence>
<feature type="chain" id="PRO_5002639901" evidence="3">
    <location>
        <begin position="24"/>
        <end position="379"/>
    </location>
</feature>
<dbReference type="Proteomes" id="UP000000374">
    <property type="component" value="Chromosome"/>
</dbReference>
<evidence type="ECO:0000256" key="1">
    <source>
        <dbReference type="ARBA" id="ARBA00010062"/>
    </source>
</evidence>
<dbReference type="GeneID" id="76461171"/>
<accession>A1WL96</accession>
<reference evidence="6" key="1">
    <citation type="submission" date="2006-12" db="EMBL/GenBank/DDBJ databases">
        <title>Complete sequence of chromosome 1 of Verminephrobacter eiseniae EF01-2.</title>
        <authorList>
            <person name="Copeland A."/>
            <person name="Lucas S."/>
            <person name="Lapidus A."/>
            <person name="Barry K."/>
            <person name="Detter J.C."/>
            <person name="Glavina del Rio T."/>
            <person name="Dalin E."/>
            <person name="Tice H."/>
            <person name="Pitluck S."/>
            <person name="Chertkov O."/>
            <person name="Brettin T."/>
            <person name="Bruce D."/>
            <person name="Han C."/>
            <person name="Tapia R."/>
            <person name="Gilna P."/>
            <person name="Schmutz J."/>
            <person name="Larimer F."/>
            <person name="Land M."/>
            <person name="Hauser L."/>
            <person name="Kyrpides N."/>
            <person name="Kim E."/>
            <person name="Stahl D."/>
            <person name="Richardson P."/>
        </authorList>
    </citation>
    <scope>NUCLEOTIDE SEQUENCE [LARGE SCALE GENOMIC DNA]</scope>
    <source>
        <strain evidence="6">EF01-2</strain>
    </source>
</reference>
<dbReference type="RefSeq" id="WP_011810402.1">
    <property type="nucleotide sequence ID" value="NC_008786.1"/>
</dbReference>
<gene>
    <name evidence="5" type="ordered locus">Veis_2660</name>
</gene>
<comment type="similarity">
    <text evidence="1">Belongs to the leucine-binding protein family.</text>
</comment>
<dbReference type="Pfam" id="PF13458">
    <property type="entry name" value="Peripla_BP_6"/>
    <property type="match status" value="1"/>
</dbReference>
<dbReference type="PANTHER" id="PTHR47235:SF1">
    <property type="entry name" value="BLR6548 PROTEIN"/>
    <property type="match status" value="1"/>
</dbReference>
<dbReference type="PANTHER" id="PTHR47235">
    <property type="entry name" value="BLR6548 PROTEIN"/>
    <property type="match status" value="1"/>
</dbReference>
<organism evidence="5 6">
    <name type="scientific">Verminephrobacter eiseniae (strain EF01-2)</name>
    <dbReference type="NCBI Taxonomy" id="391735"/>
    <lineage>
        <taxon>Bacteria</taxon>
        <taxon>Pseudomonadati</taxon>
        <taxon>Pseudomonadota</taxon>
        <taxon>Betaproteobacteria</taxon>
        <taxon>Burkholderiales</taxon>
        <taxon>Comamonadaceae</taxon>
        <taxon>Verminephrobacter</taxon>
    </lineage>
</organism>